<feature type="transmembrane region" description="Helical" evidence="1">
    <location>
        <begin position="52"/>
        <end position="73"/>
    </location>
</feature>
<keyword evidence="1" id="KW-0812">Transmembrane</keyword>
<reference evidence="2 3" key="1">
    <citation type="submission" date="2016-09" db="EMBL/GenBank/DDBJ databases">
        <title>Genomic analysis reveals versatility of anaerobic energy metabolism of Geosporobacter ferrireducens IRF9 of phylum Firmicutes.</title>
        <authorList>
            <person name="Kim S.-J."/>
        </authorList>
    </citation>
    <scope>NUCLEOTIDE SEQUENCE [LARGE SCALE GENOMIC DNA]</scope>
    <source>
        <strain evidence="2 3">IRF9</strain>
    </source>
</reference>
<name>A0A1D8GL75_9FIRM</name>
<proteinExistence type="predicted"/>
<organism evidence="2 3">
    <name type="scientific">Geosporobacter ferrireducens</name>
    <dbReference type="NCBI Taxonomy" id="1424294"/>
    <lineage>
        <taxon>Bacteria</taxon>
        <taxon>Bacillati</taxon>
        <taxon>Bacillota</taxon>
        <taxon>Clostridia</taxon>
        <taxon>Peptostreptococcales</taxon>
        <taxon>Thermotaleaceae</taxon>
        <taxon>Geosporobacter</taxon>
    </lineage>
</organism>
<keyword evidence="3" id="KW-1185">Reference proteome</keyword>
<dbReference type="OrthoDB" id="1706970at2"/>
<accession>A0A1D8GL75</accession>
<evidence type="ECO:0000313" key="2">
    <source>
        <dbReference type="EMBL" id="AOT71657.1"/>
    </source>
</evidence>
<dbReference type="Pfam" id="PF06177">
    <property type="entry name" value="QueT"/>
    <property type="match status" value="1"/>
</dbReference>
<feature type="transmembrane region" description="Helical" evidence="1">
    <location>
        <begin position="110"/>
        <end position="130"/>
    </location>
</feature>
<gene>
    <name evidence="2" type="ORF">Gferi_20225</name>
</gene>
<evidence type="ECO:0000256" key="1">
    <source>
        <dbReference type="SAM" id="Phobius"/>
    </source>
</evidence>
<keyword evidence="1" id="KW-1133">Transmembrane helix</keyword>
<keyword evidence="1" id="KW-0472">Membrane</keyword>
<feature type="transmembrane region" description="Helical" evidence="1">
    <location>
        <begin position="85"/>
        <end position="103"/>
    </location>
</feature>
<dbReference type="Proteomes" id="UP000095743">
    <property type="component" value="Chromosome"/>
</dbReference>
<dbReference type="InterPro" id="IPR010387">
    <property type="entry name" value="QueT"/>
</dbReference>
<evidence type="ECO:0000313" key="3">
    <source>
        <dbReference type="Proteomes" id="UP000095743"/>
    </source>
</evidence>
<sequence>MKVEGKFSNHTNITAVRKLTISGLVMALYIAVMFFTQGFAFGQYQIRIATSLYALSAIFPFLIVPMGMSNLLSNTLMGGLGLPDMIGGFIVGIITSTAIYSIKRYNLSEWLIAIPIILGPGLIVPIWLSYLLNVPYTILASSIVIGQIIPGITGVLLVKQLRDKV</sequence>
<feature type="transmembrane region" description="Helical" evidence="1">
    <location>
        <begin position="20"/>
        <end position="40"/>
    </location>
</feature>
<feature type="transmembrane region" description="Helical" evidence="1">
    <location>
        <begin position="136"/>
        <end position="158"/>
    </location>
</feature>
<dbReference type="EMBL" id="CP017269">
    <property type="protein sequence ID" value="AOT71657.1"/>
    <property type="molecule type" value="Genomic_DNA"/>
</dbReference>
<dbReference type="AlphaFoldDB" id="A0A1D8GL75"/>
<dbReference type="STRING" id="1424294.Gferi_20225"/>
<dbReference type="KEGG" id="gfe:Gferi_20225"/>
<dbReference type="RefSeq" id="WP_069979728.1">
    <property type="nucleotide sequence ID" value="NZ_CP017269.1"/>
</dbReference>
<protein>
    <recommendedName>
        <fullName evidence="4">QueT transporter</fullName>
    </recommendedName>
</protein>
<evidence type="ECO:0008006" key="4">
    <source>
        <dbReference type="Google" id="ProtNLM"/>
    </source>
</evidence>